<reference evidence="2 3" key="1">
    <citation type="submission" date="2019-09" db="EMBL/GenBank/DDBJ databases">
        <title>A chromosome-level genome assembly of the Chinese tupelo Nyssa sinensis.</title>
        <authorList>
            <person name="Yang X."/>
            <person name="Kang M."/>
            <person name="Yang Y."/>
            <person name="Xiong H."/>
            <person name="Wang M."/>
            <person name="Zhang Z."/>
            <person name="Wang Z."/>
            <person name="Wu H."/>
            <person name="Ma T."/>
            <person name="Liu J."/>
            <person name="Xi Z."/>
        </authorList>
    </citation>
    <scope>NUCLEOTIDE SEQUENCE [LARGE SCALE GENOMIC DNA]</scope>
    <source>
        <strain evidence="2">J267</strain>
        <tissue evidence="2">Leaf</tissue>
    </source>
</reference>
<dbReference type="EMBL" id="CM018033">
    <property type="protein sequence ID" value="KAA8545675.1"/>
    <property type="molecule type" value="Genomic_DNA"/>
</dbReference>
<proteinExistence type="predicted"/>
<organism evidence="2 3">
    <name type="scientific">Nyssa sinensis</name>
    <dbReference type="NCBI Taxonomy" id="561372"/>
    <lineage>
        <taxon>Eukaryota</taxon>
        <taxon>Viridiplantae</taxon>
        <taxon>Streptophyta</taxon>
        <taxon>Embryophyta</taxon>
        <taxon>Tracheophyta</taxon>
        <taxon>Spermatophyta</taxon>
        <taxon>Magnoliopsida</taxon>
        <taxon>eudicotyledons</taxon>
        <taxon>Gunneridae</taxon>
        <taxon>Pentapetalae</taxon>
        <taxon>asterids</taxon>
        <taxon>Cornales</taxon>
        <taxon>Nyssaceae</taxon>
        <taxon>Nyssa</taxon>
    </lineage>
</organism>
<gene>
    <name evidence="2" type="ORF">F0562_020874</name>
</gene>
<protein>
    <submittedName>
        <fullName evidence="2">Uncharacterized protein</fullName>
    </submittedName>
</protein>
<dbReference type="Proteomes" id="UP000325577">
    <property type="component" value="Linkage Group LG10"/>
</dbReference>
<dbReference type="AlphaFoldDB" id="A0A5J5BRR6"/>
<keyword evidence="3" id="KW-1185">Reference proteome</keyword>
<evidence type="ECO:0000313" key="2">
    <source>
        <dbReference type="EMBL" id="KAA8545675.1"/>
    </source>
</evidence>
<name>A0A5J5BRR6_9ASTE</name>
<evidence type="ECO:0000313" key="3">
    <source>
        <dbReference type="Proteomes" id="UP000325577"/>
    </source>
</evidence>
<accession>A0A5J5BRR6</accession>
<evidence type="ECO:0000256" key="1">
    <source>
        <dbReference type="SAM" id="MobiDB-lite"/>
    </source>
</evidence>
<feature type="region of interest" description="Disordered" evidence="1">
    <location>
        <begin position="54"/>
        <end position="77"/>
    </location>
</feature>
<sequence length="77" mass="8801">MMCQPSNDIISVHLHGKSSLKKGVEEQIHTSSRSLDISTMVKVLVRRDRTSIEALSTDQKTRRVQNSSQRQPKLNFH</sequence>